<dbReference type="Pfam" id="PF01420">
    <property type="entry name" value="Methylase_S"/>
    <property type="match status" value="2"/>
</dbReference>
<dbReference type="PANTHER" id="PTHR30408:SF12">
    <property type="entry name" value="TYPE I RESTRICTION ENZYME MJAVIII SPECIFICITY SUBUNIT"/>
    <property type="match status" value="1"/>
</dbReference>
<dbReference type="InterPro" id="IPR044946">
    <property type="entry name" value="Restrct_endonuc_typeI_TRD_sf"/>
</dbReference>
<dbReference type="Gene3D" id="3.90.220.20">
    <property type="entry name" value="DNA methylase specificity domains"/>
    <property type="match status" value="2"/>
</dbReference>
<evidence type="ECO:0000313" key="6">
    <source>
        <dbReference type="EMBL" id="ROI10784.1"/>
    </source>
</evidence>
<dbReference type="AlphaFoldDB" id="A0A3N0X070"/>
<organism evidence="6 7">
    <name type="scientific">Kaistella daneshvariae</name>
    <dbReference type="NCBI Taxonomy" id="2487074"/>
    <lineage>
        <taxon>Bacteria</taxon>
        <taxon>Pseudomonadati</taxon>
        <taxon>Bacteroidota</taxon>
        <taxon>Flavobacteriia</taxon>
        <taxon>Flavobacteriales</taxon>
        <taxon>Weeksellaceae</taxon>
        <taxon>Chryseobacterium group</taxon>
        <taxon>Kaistella</taxon>
    </lineage>
</organism>
<dbReference type="Gene3D" id="1.10.287.1120">
    <property type="entry name" value="Bipartite methylase S protein"/>
    <property type="match status" value="1"/>
</dbReference>
<name>A0A3N0X070_9FLAO</name>
<keyword evidence="6" id="KW-0378">Hydrolase</keyword>
<accession>A0A3N0X070</accession>
<feature type="domain" description="Type I restriction modification DNA specificity" evidence="5">
    <location>
        <begin position="221"/>
        <end position="400"/>
    </location>
</feature>
<dbReference type="GO" id="GO:0004519">
    <property type="term" value="F:endonuclease activity"/>
    <property type="evidence" value="ECO:0007669"/>
    <property type="project" value="UniProtKB-KW"/>
</dbReference>
<gene>
    <name evidence="6" type="ORF">EGI11_02515</name>
</gene>
<dbReference type="OrthoDB" id="667970at2"/>
<evidence type="ECO:0000256" key="1">
    <source>
        <dbReference type="ARBA" id="ARBA00010923"/>
    </source>
</evidence>
<feature type="domain" description="Type I restriction modification DNA specificity" evidence="5">
    <location>
        <begin position="14"/>
        <end position="203"/>
    </location>
</feature>
<dbReference type="PANTHER" id="PTHR30408">
    <property type="entry name" value="TYPE-1 RESTRICTION ENZYME ECOKI SPECIFICITY PROTEIN"/>
    <property type="match status" value="1"/>
</dbReference>
<reference evidence="7" key="1">
    <citation type="submission" date="2018-11" db="EMBL/GenBank/DDBJ databases">
        <title>Proposal to divide the Flavobacteriaceae and reorganize its genera based on Amino Acid Identity values calculated from whole genome sequences.</title>
        <authorList>
            <person name="Nicholson A.C."/>
            <person name="Gulvik C.A."/>
            <person name="Whitney A.M."/>
            <person name="Humrighouse B.W."/>
            <person name="Bell M."/>
            <person name="Holmens B."/>
            <person name="Steigerwalt A."/>
            <person name="Villarma A."/>
            <person name="Sheth M."/>
            <person name="Batra D."/>
            <person name="Pryor J."/>
            <person name="Bernardet J.-F."/>
            <person name="Hugo C."/>
            <person name="Kampfer P."/>
            <person name="Newman J."/>
            <person name="Mcquiston J.R."/>
        </authorList>
    </citation>
    <scope>NUCLEOTIDE SEQUENCE [LARGE SCALE GENOMIC DNA]</scope>
    <source>
        <strain evidence="7">H3056</strain>
    </source>
</reference>
<comment type="similarity">
    <text evidence="1">Belongs to the type-I restriction system S methylase family.</text>
</comment>
<dbReference type="RefSeq" id="WP_123264872.1">
    <property type="nucleotide sequence ID" value="NZ_RJUG01000001.1"/>
</dbReference>
<feature type="coiled-coil region" evidence="4">
    <location>
        <begin position="389"/>
        <end position="416"/>
    </location>
</feature>
<dbReference type="GO" id="GO:0009307">
    <property type="term" value="P:DNA restriction-modification system"/>
    <property type="evidence" value="ECO:0007669"/>
    <property type="project" value="UniProtKB-KW"/>
</dbReference>
<dbReference type="InterPro" id="IPR052021">
    <property type="entry name" value="Type-I_RS_S_subunit"/>
</dbReference>
<keyword evidence="4" id="KW-0175">Coiled coil</keyword>
<evidence type="ECO:0000256" key="2">
    <source>
        <dbReference type="ARBA" id="ARBA00022747"/>
    </source>
</evidence>
<comment type="caution">
    <text evidence="6">The sequence shown here is derived from an EMBL/GenBank/DDBJ whole genome shotgun (WGS) entry which is preliminary data.</text>
</comment>
<evidence type="ECO:0000256" key="4">
    <source>
        <dbReference type="SAM" id="Coils"/>
    </source>
</evidence>
<proteinExistence type="inferred from homology"/>
<protein>
    <submittedName>
        <fullName evidence="6">Restriction endonuclease subunit S</fullName>
    </submittedName>
</protein>
<dbReference type="Proteomes" id="UP000270224">
    <property type="component" value="Unassembled WGS sequence"/>
</dbReference>
<dbReference type="InterPro" id="IPR000055">
    <property type="entry name" value="Restrct_endonuc_typeI_TRD"/>
</dbReference>
<dbReference type="EMBL" id="RJUG01000001">
    <property type="protein sequence ID" value="ROI10784.1"/>
    <property type="molecule type" value="Genomic_DNA"/>
</dbReference>
<evidence type="ECO:0000313" key="7">
    <source>
        <dbReference type="Proteomes" id="UP000270224"/>
    </source>
</evidence>
<dbReference type="GO" id="GO:0003677">
    <property type="term" value="F:DNA binding"/>
    <property type="evidence" value="ECO:0007669"/>
    <property type="project" value="UniProtKB-KW"/>
</dbReference>
<keyword evidence="6" id="KW-0540">Nuclease</keyword>
<keyword evidence="3" id="KW-0238">DNA-binding</keyword>
<keyword evidence="2" id="KW-0680">Restriction system</keyword>
<keyword evidence="6" id="KW-0255">Endonuclease</keyword>
<dbReference type="SUPFAM" id="SSF116734">
    <property type="entry name" value="DNA methylase specificity domain"/>
    <property type="match status" value="2"/>
</dbReference>
<evidence type="ECO:0000256" key="3">
    <source>
        <dbReference type="ARBA" id="ARBA00023125"/>
    </source>
</evidence>
<sequence>MLRGMKRTEIGLIPEDWEVYSIEKLVADKILEKPLDGNHGNIHPKSCDFVDEGIPFIMASDVYNNRINFSTCYHITKLQADKLQKGFSISGDVLLTHKGTVGNTAIVPEISFPYIMLTPQVTYYRVLDFCRLNNIFLENVLDSKNLQDQIDSISGSGATRAYIGITQQRTLQIPLPPLPEQEAIAGALSDADAWVESLEQLIAKKRLIKQGAMQELLMPKEGWEVKTIFEIADNKRDLFNDGDWIESEHIVDEGIRLVQTGNIGIGKFLNKANRKYINELSFNKLKCKELREGDLLICRLAEPAGRACLFPKTDDYKSVTSVDVTIYRPDVQKYDRRFLLFSLSTDHWFTDVIEQVGGTTHKRISRGNLGRIKISVPQLTEQTRIATILSDMDAELEALKQQLAKARQIKQGMMQELLTGRVRLI</sequence>
<evidence type="ECO:0000259" key="5">
    <source>
        <dbReference type="Pfam" id="PF01420"/>
    </source>
</evidence>